<dbReference type="InterPro" id="IPR005225">
    <property type="entry name" value="Small_GTP-bd"/>
</dbReference>
<dbReference type="Gene3D" id="3.30.70.240">
    <property type="match status" value="1"/>
</dbReference>
<dbReference type="GO" id="GO:0005525">
    <property type="term" value="F:GTP binding"/>
    <property type="evidence" value="ECO:0007669"/>
    <property type="project" value="UniProtKB-UniRule"/>
</dbReference>
<evidence type="ECO:0000256" key="8">
    <source>
        <dbReference type="ARBA" id="ARBA00050293"/>
    </source>
</evidence>
<dbReference type="SUPFAM" id="SSF54980">
    <property type="entry name" value="EF-G C-terminal domain-like"/>
    <property type="match status" value="2"/>
</dbReference>
<dbReference type="EMBL" id="CP026513">
    <property type="protein sequence ID" value="AZP36337.1"/>
    <property type="molecule type" value="Genomic_DNA"/>
</dbReference>
<dbReference type="Gene3D" id="3.30.70.2570">
    <property type="entry name" value="Elongation factor 4, C-terminal domain"/>
    <property type="match status" value="1"/>
</dbReference>
<protein>
    <recommendedName>
        <fullName evidence="11 12">Elongation factor 4</fullName>
        <shortName evidence="12">EF-4</shortName>
        <ecNumber evidence="11 12">3.6.5.n1</ecNumber>
    </recommendedName>
    <alternativeName>
        <fullName evidence="12">Ribosomal back-translocase LepA</fullName>
    </alternativeName>
</protein>
<dbReference type="FunFam" id="2.40.30.10:FF:000015">
    <property type="entry name" value="Translation factor GUF1, mitochondrial"/>
    <property type="match status" value="1"/>
</dbReference>
<comment type="similarity">
    <text evidence="10">Belongs to the GTP-binding elongation factor family. LepA subfamily.</text>
</comment>
<dbReference type="Pfam" id="PF00009">
    <property type="entry name" value="GTP_EFTU"/>
    <property type="match status" value="1"/>
</dbReference>
<dbReference type="FunFam" id="3.40.50.300:FF:000078">
    <property type="entry name" value="Elongation factor 4"/>
    <property type="match status" value="1"/>
</dbReference>
<evidence type="ECO:0000256" key="9">
    <source>
        <dbReference type="ARBA" id="ARBA00057626"/>
    </source>
</evidence>
<name>A0A3Q9CPD1_9ENTR</name>
<dbReference type="Proteomes" id="UP000274458">
    <property type="component" value="Chromosome"/>
</dbReference>
<keyword evidence="15" id="KW-1185">Reference proteome</keyword>
<dbReference type="GO" id="GO:0005886">
    <property type="term" value="C:plasma membrane"/>
    <property type="evidence" value="ECO:0007669"/>
    <property type="project" value="UniProtKB-SubCell"/>
</dbReference>
<sequence length="596" mass="68561">MNNIKNFSIIAHIDHGKSTLSDKFIKICKGLINKKTPLTQMLDFMDLERERGITIKARNVTLNYLSKSNINYKLNLIDTPGHVDFSYEVSRSLYACEGVILLIDASQGVEAQTLSNYNNAIKMNLVIIPVLNKIDLPFINVKKVLEEIENMLNIKKEDVIHCSAKTGYGIEILLENIIKKIPSPNGKKKSSLNALVIDSWFDKYKGIVLLICIKSGIINKGDKIKFLSNNNVYCVESLGIFTPKKIKKKKLQCGDIGWLTCGIKVTKKNIIGNIITKINDPIKKKISVFKKTKPQVYAGLFPKSKKNYENFKQALKKLSLNDSSFFYKKEHSSILGFGFKCGFLGLLHMDIIQERLEREYGLKIIITAPTVIYKVKYKNKIINIDSPHKLLSIKNNIDSIFEPIVECHILSPLNYLGNIIKLCMKKRGIQKNILYYNKQVKIIYEIPMMEVILNFFDELKSISKGYASLDYKFKKFKKSKLICLNILINSKIINELSIIIHKKNAQYYGNMLIKKLQQNINKQQFDIIIQASINNKIILRKTIKKIRKNVISKCYGGDITRKKKLLNNQKKGKKKMKIFGKLFFSRKMFLDIYNIK</sequence>
<feature type="binding site" evidence="12">
    <location>
        <begin position="14"/>
        <end position="19"/>
    </location>
    <ligand>
        <name>GTP</name>
        <dbReference type="ChEBI" id="CHEBI:37565"/>
    </ligand>
</feature>
<evidence type="ECO:0000256" key="6">
    <source>
        <dbReference type="ARBA" id="ARBA00023134"/>
    </source>
</evidence>
<dbReference type="FunFam" id="3.30.70.240:FF:000007">
    <property type="entry name" value="Translation factor GUF1, mitochondrial"/>
    <property type="match status" value="1"/>
</dbReference>
<dbReference type="GO" id="GO:0003924">
    <property type="term" value="F:GTPase activity"/>
    <property type="evidence" value="ECO:0007669"/>
    <property type="project" value="UniProtKB-UniRule"/>
</dbReference>
<dbReference type="InterPro" id="IPR038363">
    <property type="entry name" value="LepA_C_sf"/>
</dbReference>
<dbReference type="InterPro" id="IPR035654">
    <property type="entry name" value="LepA_IV"/>
</dbReference>
<feature type="domain" description="Tr-type G" evidence="13">
    <location>
        <begin position="2"/>
        <end position="185"/>
    </location>
</feature>
<keyword evidence="5 12" id="KW-0648">Protein biosynthesis</keyword>
<dbReference type="InterPro" id="IPR009000">
    <property type="entry name" value="Transl_B-barrel_sf"/>
</dbReference>
<dbReference type="PROSITE" id="PS51722">
    <property type="entry name" value="G_TR_2"/>
    <property type="match status" value="1"/>
</dbReference>
<dbReference type="FunFam" id="3.30.70.870:FF:000004">
    <property type="entry name" value="Translation factor GUF1, mitochondrial"/>
    <property type="match status" value="1"/>
</dbReference>
<dbReference type="PROSITE" id="PS00301">
    <property type="entry name" value="G_TR_1"/>
    <property type="match status" value="1"/>
</dbReference>
<proteinExistence type="inferred from homology"/>
<dbReference type="RefSeq" id="WP_126071608.1">
    <property type="nucleotide sequence ID" value="NZ_CP026513.1"/>
</dbReference>
<dbReference type="InterPro" id="IPR035647">
    <property type="entry name" value="EFG_III/V"/>
</dbReference>
<dbReference type="EC" id="3.6.5.n1" evidence="11 12"/>
<evidence type="ECO:0000256" key="3">
    <source>
        <dbReference type="ARBA" id="ARBA00022741"/>
    </source>
</evidence>
<dbReference type="InterPro" id="IPR031157">
    <property type="entry name" value="G_TR_CS"/>
</dbReference>
<dbReference type="GO" id="GO:0097216">
    <property type="term" value="F:guanosine tetraphosphate binding"/>
    <property type="evidence" value="ECO:0007669"/>
    <property type="project" value="UniProtKB-ARBA"/>
</dbReference>
<comment type="similarity">
    <text evidence="1 12">Belongs to the TRAFAC class translation factor GTPase superfamily. Classic translation factor GTPase family. LepA subfamily.</text>
</comment>
<dbReference type="PANTHER" id="PTHR43512">
    <property type="entry name" value="TRANSLATION FACTOR GUF1-RELATED"/>
    <property type="match status" value="1"/>
</dbReference>
<dbReference type="InterPro" id="IPR000795">
    <property type="entry name" value="T_Tr_GTP-bd_dom"/>
</dbReference>
<dbReference type="HAMAP" id="MF_00071">
    <property type="entry name" value="LepA"/>
    <property type="match status" value="1"/>
</dbReference>
<comment type="subcellular location">
    <subcellularLocation>
        <location evidence="12">Cell membrane</location>
        <topology evidence="12">Peripheral membrane protein</topology>
        <orientation evidence="12">Cytoplasmic side</orientation>
    </subcellularLocation>
</comment>
<dbReference type="CDD" id="cd01890">
    <property type="entry name" value="LepA"/>
    <property type="match status" value="1"/>
</dbReference>
<dbReference type="Pfam" id="PF00679">
    <property type="entry name" value="EFG_C"/>
    <property type="match status" value="1"/>
</dbReference>
<evidence type="ECO:0000256" key="10">
    <source>
        <dbReference type="ARBA" id="ARBA00061052"/>
    </source>
</evidence>
<dbReference type="FunFam" id="3.30.70.2570:FF:000001">
    <property type="entry name" value="Translation factor GUF1, mitochondrial"/>
    <property type="match status" value="1"/>
</dbReference>
<dbReference type="SUPFAM" id="SSF52540">
    <property type="entry name" value="P-loop containing nucleoside triphosphate hydrolases"/>
    <property type="match status" value="1"/>
</dbReference>
<comment type="function">
    <text evidence="9 12">Required for accurate and efficient protein synthesis under certain stress conditions. May act as a fidelity factor of the translation reaction, by catalyzing a one-codon backward translocation of tRNAs on improperly translocated ribosomes. Back-translocation proceeds from a post-translocation (POST) complex to a pre-translocation (PRE) complex, thus giving elongation factor G a second chance to translocate the tRNAs correctly. Binds to ribosomes in a GTP-dependent manner.</text>
</comment>
<dbReference type="InterPro" id="IPR006297">
    <property type="entry name" value="EF-4"/>
</dbReference>
<dbReference type="GO" id="GO:0045727">
    <property type="term" value="P:positive regulation of translation"/>
    <property type="evidence" value="ECO:0007669"/>
    <property type="project" value="UniProtKB-UniRule"/>
</dbReference>
<evidence type="ECO:0000313" key="14">
    <source>
        <dbReference type="EMBL" id="AZP36337.1"/>
    </source>
</evidence>
<dbReference type="Pfam" id="PF06421">
    <property type="entry name" value="LepA_C"/>
    <property type="match status" value="1"/>
</dbReference>
<keyword evidence="3 12" id="KW-0547">Nucleotide-binding</keyword>
<dbReference type="PANTHER" id="PTHR43512:SF4">
    <property type="entry name" value="TRANSLATION FACTOR GUF1 HOMOLOG, CHLOROPLASTIC"/>
    <property type="match status" value="1"/>
</dbReference>
<dbReference type="Gene3D" id="3.30.70.870">
    <property type="entry name" value="Elongation Factor G (Translational Gtpase), domain 3"/>
    <property type="match status" value="1"/>
</dbReference>
<dbReference type="AlphaFoldDB" id="A0A3Q9CPD1"/>
<keyword evidence="2 12" id="KW-1003">Cell membrane</keyword>
<gene>
    <name evidence="12 14" type="primary">lepA</name>
    <name evidence="14" type="ORF">C3B56_00241</name>
</gene>
<organism evidence="14 15">
    <name type="scientific">Candidatus Annandia adelgestsuga</name>
    <dbReference type="NCBI Taxonomy" id="1302411"/>
    <lineage>
        <taxon>Bacteria</taxon>
        <taxon>Pseudomonadati</taxon>
        <taxon>Pseudomonadota</taxon>
        <taxon>Gammaproteobacteria</taxon>
        <taxon>Enterobacterales</taxon>
        <taxon>Enterobacteriaceae</taxon>
        <taxon>Candidatus Annandia</taxon>
    </lineage>
</organism>
<dbReference type="CDD" id="cd03709">
    <property type="entry name" value="lepA_C"/>
    <property type="match status" value="1"/>
</dbReference>
<feature type="binding site" evidence="12">
    <location>
        <begin position="132"/>
        <end position="135"/>
    </location>
    <ligand>
        <name>GTP</name>
        <dbReference type="ChEBI" id="CHEBI:37565"/>
    </ligand>
</feature>
<evidence type="ECO:0000256" key="1">
    <source>
        <dbReference type="ARBA" id="ARBA00005454"/>
    </source>
</evidence>
<dbReference type="OrthoDB" id="9804431at2"/>
<dbReference type="Gene3D" id="3.40.50.300">
    <property type="entry name" value="P-loop containing nucleotide triphosphate hydrolases"/>
    <property type="match status" value="1"/>
</dbReference>
<accession>A0A3Q9CPD1</accession>
<keyword evidence="6 12" id="KW-0342">GTP-binding</keyword>
<evidence type="ECO:0000256" key="7">
    <source>
        <dbReference type="ARBA" id="ARBA00023136"/>
    </source>
</evidence>
<dbReference type="PRINTS" id="PR00315">
    <property type="entry name" value="ELONGATNFCT"/>
</dbReference>
<dbReference type="SUPFAM" id="SSF50447">
    <property type="entry name" value="Translation proteins"/>
    <property type="match status" value="1"/>
</dbReference>
<dbReference type="NCBIfam" id="TIGR01393">
    <property type="entry name" value="lepA"/>
    <property type="match status" value="1"/>
</dbReference>
<dbReference type="InterPro" id="IPR013842">
    <property type="entry name" value="LepA_CTD"/>
</dbReference>
<dbReference type="GO" id="GO:0043022">
    <property type="term" value="F:ribosome binding"/>
    <property type="evidence" value="ECO:0007669"/>
    <property type="project" value="UniProtKB-UniRule"/>
</dbReference>
<evidence type="ECO:0000256" key="2">
    <source>
        <dbReference type="ARBA" id="ARBA00022475"/>
    </source>
</evidence>
<dbReference type="InterPro" id="IPR027417">
    <property type="entry name" value="P-loop_NTPase"/>
</dbReference>
<evidence type="ECO:0000256" key="5">
    <source>
        <dbReference type="ARBA" id="ARBA00022917"/>
    </source>
</evidence>
<evidence type="ECO:0000256" key="12">
    <source>
        <dbReference type="HAMAP-Rule" id="MF_00071"/>
    </source>
</evidence>
<keyword evidence="4 12" id="KW-0378">Hydrolase</keyword>
<keyword evidence="7 12" id="KW-0472">Membrane</keyword>
<dbReference type="Gene3D" id="2.40.30.10">
    <property type="entry name" value="Translation factors"/>
    <property type="match status" value="1"/>
</dbReference>
<comment type="catalytic activity">
    <reaction evidence="8 12">
        <text>GTP + H2O = GDP + phosphate + H(+)</text>
        <dbReference type="Rhea" id="RHEA:19669"/>
        <dbReference type="ChEBI" id="CHEBI:15377"/>
        <dbReference type="ChEBI" id="CHEBI:15378"/>
        <dbReference type="ChEBI" id="CHEBI:37565"/>
        <dbReference type="ChEBI" id="CHEBI:43474"/>
        <dbReference type="ChEBI" id="CHEBI:58189"/>
        <dbReference type="EC" id="3.6.5.n1"/>
    </reaction>
</comment>
<dbReference type="KEGG" id="aade:C3B56_00241"/>
<dbReference type="NCBIfam" id="TIGR00231">
    <property type="entry name" value="small_GTP"/>
    <property type="match status" value="1"/>
</dbReference>
<keyword evidence="14" id="KW-0251">Elongation factor</keyword>
<dbReference type="GO" id="GO:0003746">
    <property type="term" value="F:translation elongation factor activity"/>
    <property type="evidence" value="ECO:0007669"/>
    <property type="project" value="UniProtKB-UniRule"/>
</dbReference>
<dbReference type="InterPro" id="IPR000640">
    <property type="entry name" value="EFG_V-like"/>
</dbReference>
<evidence type="ECO:0000313" key="15">
    <source>
        <dbReference type="Proteomes" id="UP000274458"/>
    </source>
</evidence>
<evidence type="ECO:0000256" key="4">
    <source>
        <dbReference type="ARBA" id="ARBA00022801"/>
    </source>
</evidence>
<evidence type="ECO:0000259" key="13">
    <source>
        <dbReference type="PROSITE" id="PS51722"/>
    </source>
</evidence>
<dbReference type="CDD" id="cd16260">
    <property type="entry name" value="EF4_III"/>
    <property type="match status" value="1"/>
</dbReference>
<evidence type="ECO:0000256" key="11">
    <source>
        <dbReference type="ARBA" id="ARBA00066744"/>
    </source>
</evidence>
<reference evidence="14 15" key="1">
    <citation type="journal article" date="2018" name="Genome Biol. Evol.">
        <title>Partnering With a Pest: Genomes of Hemlock Woolly Adelgid Symbionts Reveal Atypical Nutritional Provisioning Patterns in Dual-Obligate Bacteria.</title>
        <authorList>
            <person name="Weglarz K.M."/>
            <person name="Havill N.P."/>
            <person name="Burke G.R."/>
            <person name="von Dohlen C.D."/>
        </authorList>
    </citation>
    <scope>NUCLEOTIDE SEQUENCE [LARGE SCALE GENOMIC DNA]</scope>
    <source>
        <strain evidence="14">ENA</strain>
    </source>
</reference>